<accession>A0A832DEA0</accession>
<evidence type="ECO:0000256" key="8">
    <source>
        <dbReference type="ARBA" id="ARBA00022763"/>
    </source>
</evidence>
<keyword evidence="10 16" id="KW-0269">Exonuclease</keyword>
<dbReference type="NCBIfam" id="TIGR00593">
    <property type="entry name" value="pola"/>
    <property type="match status" value="1"/>
</dbReference>
<evidence type="ECO:0000259" key="19">
    <source>
        <dbReference type="SMART" id="SM00482"/>
    </source>
</evidence>
<comment type="caution">
    <text evidence="20">The sequence shown here is derived from an EMBL/GenBank/DDBJ whole genome shotgun (WGS) entry which is preliminary data.</text>
</comment>
<dbReference type="FunFam" id="1.10.150.20:FF:000002">
    <property type="entry name" value="DNA polymerase I"/>
    <property type="match status" value="1"/>
</dbReference>
<comment type="similarity">
    <text evidence="1 16">Belongs to the DNA polymerase type-A family.</text>
</comment>
<keyword evidence="8 16" id="KW-0227">DNA damage</keyword>
<evidence type="ECO:0000256" key="13">
    <source>
        <dbReference type="ARBA" id="ARBA00023204"/>
    </source>
</evidence>
<evidence type="ECO:0000256" key="16">
    <source>
        <dbReference type="RuleBase" id="RU004460"/>
    </source>
</evidence>
<dbReference type="Pfam" id="PF02739">
    <property type="entry name" value="5_3_exonuc_N"/>
    <property type="match status" value="1"/>
</dbReference>
<dbReference type="InterPro" id="IPR020045">
    <property type="entry name" value="DNA_polI_H3TH"/>
</dbReference>
<dbReference type="InterPro" id="IPR002562">
    <property type="entry name" value="3'-5'_exonuclease_dom"/>
</dbReference>
<keyword evidence="11 16" id="KW-0239">DNA-directed DNA polymerase</keyword>
<feature type="domain" description="5'-3' exonuclease" evidence="18">
    <location>
        <begin position="3"/>
        <end position="265"/>
    </location>
</feature>
<dbReference type="InterPro" id="IPR019760">
    <property type="entry name" value="DNA-dir_DNA_pol_A_CS"/>
</dbReference>
<evidence type="ECO:0000256" key="6">
    <source>
        <dbReference type="ARBA" id="ARBA00022705"/>
    </source>
</evidence>
<keyword evidence="5 16" id="KW-0548">Nucleotidyltransferase</keyword>
<keyword evidence="4 16" id="KW-0808">Transferase</keyword>
<keyword evidence="9 16" id="KW-0378">Hydrolase</keyword>
<evidence type="ECO:0000256" key="3">
    <source>
        <dbReference type="ARBA" id="ARBA00020311"/>
    </source>
</evidence>
<comment type="catalytic activity">
    <reaction evidence="14 16">
        <text>DNA(n) + a 2'-deoxyribonucleoside 5'-triphosphate = DNA(n+1) + diphosphate</text>
        <dbReference type="Rhea" id="RHEA:22508"/>
        <dbReference type="Rhea" id="RHEA-COMP:17339"/>
        <dbReference type="Rhea" id="RHEA-COMP:17340"/>
        <dbReference type="ChEBI" id="CHEBI:33019"/>
        <dbReference type="ChEBI" id="CHEBI:61560"/>
        <dbReference type="ChEBI" id="CHEBI:173112"/>
        <dbReference type="EC" id="2.7.7.7"/>
    </reaction>
</comment>
<keyword evidence="13 16" id="KW-0234">DNA repair</keyword>
<dbReference type="InterPro" id="IPR008918">
    <property type="entry name" value="HhH2"/>
</dbReference>
<organism evidence="20">
    <name type="scientific">Ignavibacterium album</name>
    <dbReference type="NCBI Taxonomy" id="591197"/>
    <lineage>
        <taxon>Bacteria</taxon>
        <taxon>Pseudomonadati</taxon>
        <taxon>Ignavibacteriota</taxon>
        <taxon>Ignavibacteria</taxon>
        <taxon>Ignavibacteriales</taxon>
        <taxon>Ignavibacteriaceae</taxon>
        <taxon>Ignavibacterium</taxon>
    </lineage>
</organism>
<dbReference type="GO" id="GO:0003677">
    <property type="term" value="F:DNA binding"/>
    <property type="evidence" value="ECO:0007669"/>
    <property type="project" value="UniProtKB-UniRule"/>
</dbReference>
<evidence type="ECO:0000256" key="12">
    <source>
        <dbReference type="ARBA" id="ARBA00023125"/>
    </source>
</evidence>
<evidence type="ECO:0000256" key="7">
    <source>
        <dbReference type="ARBA" id="ARBA00022722"/>
    </source>
</evidence>
<dbReference type="PANTHER" id="PTHR10133">
    <property type="entry name" value="DNA POLYMERASE I"/>
    <property type="match status" value="1"/>
</dbReference>
<dbReference type="GO" id="GO:0006261">
    <property type="term" value="P:DNA-templated DNA replication"/>
    <property type="evidence" value="ECO:0007669"/>
    <property type="project" value="UniProtKB-UniRule"/>
</dbReference>
<evidence type="ECO:0000256" key="11">
    <source>
        <dbReference type="ARBA" id="ARBA00022932"/>
    </source>
</evidence>
<evidence type="ECO:0000256" key="10">
    <source>
        <dbReference type="ARBA" id="ARBA00022839"/>
    </source>
</evidence>
<dbReference type="InterPro" id="IPR002298">
    <property type="entry name" value="DNA_polymerase_A"/>
</dbReference>
<dbReference type="FunFam" id="1.20.1060.10:FF:000001">
    <property type="entry name" value="DNA polymerase I"/>
    <property type="match status" value="1"/>
</dbReference>
<dbReference type="InterPro" id="IPR012337">
    <property type="entry name" value="RNaseH-like_sf"/>
</dbReference>
<gene>
    <name evidence="16 20" type="primary">polA</name>
    <name evidence="20" type="ORF">ENS56_03470</name>
</gene>
<dbReference type="GO" id="GO:0003887">
    <property type="term" value="F:DNA-directed DNA polymerase activity"/>
    <property type="evidence" value="ECO:0007669"/>
    <property type="project" value="UniProtKB-UniRule"/>
</dbReference>
<dbReference type="EMBL" id="DSVI01000004">
    <property type="protein sequence ID" value="HGT47074.1"/>
    <property type="molecule type" value="Genomic_DNA"/>
</dbReference>
<dbReference type="InterPro" id="IPR001098">
    <property type="entry name" value="DNA-dir_DNA_pol_A_palm_dom"/>
</dbReference>
<reference evidence="20" key="1">
    <citation type="journal article" date="2020" name="mSystems">
        <title>Genome- and Community-Level Interaction Insights into Carbon Utilization and Element Cycling Functions of Hydrothermarchaeota in Hydrothermal Sediment.</title>
        <authorList>
            <person name="Zhou Z."/>
            <person name="Liu Y."/>
            <person name="Xu W."/>
            <person name="Pan J."/>
            <person name="Luo Z.H."/>
            <person name="Li M."/>
        </authorList>
    </citation>
    <scope>NUCLEOTIDE SEQUENCE [LARGE SCALE GENOMIC DNA]</scope>
    <source>
        <strain evidence="20">SpSt-500</strain>
    </source>
</reference>
<dbReference type="NCBIfam" id="NF004397">
    <property type="entry name" value="PRK05755.1"/>
    <property type="match status" value="1"/>
</dbReference>
<evidence type="ECO:0000259" key="18">
    <source>
        <dbReference type="SMART" id="SM00475"/>
    </source>
</evidence>
<dbReference type="SMART" id="SM00279">
    <property type="entry name" value="HhH2"/>
    <property type="match status" value="1"/>
</dbReference>
<protein>
    <recommendedName>
        <fullName evidence="3 15">DNA polymerase I</fullName>
        <ecNumber evidence="2 15">2.7.7.7</ecNumber>
    </recommendedName>
</protein>
<keyword evidence="7" id="KW-0540">Nuclease</keyword>
<evidence type="ECO:0000256" key="4">
    <source>
        <dbReference type="ARBA" id="ARBA00022679"/>
    </source>
</evidence>
<dbReference type="SUPFAM" id="SSF56672">
    <property type="entry name" value="DNA/RNA polymerases"/>
    <property type="match status" value="1"/>
</dbReference>
<dbReference type="SUPFAM" id="SSF47807">
    <property type="entry name" value="5' to 3' exonuclease, C-terminal subdomain"/>
    <property type="match status" value="1"/>
</dbReference>
<evidence type="ECO:0000313" key="20">
    <source>
        <dbReference type="EMBL" id="HGT47074.1"/>
    </source>
</evidence>
<dbReference type="CDD" id="cd09859">
    <property type="entry name" value="PIN_53EXO"/>
    <property type="match status" value="1"/>
</dbReference>
<dbReference type="SMART" id="SM00474">
    <property type="entry name" value="35EXOc"/>
    <property type="match status" value="1"/>
</dbReference>
<dbReference type="SMART" id="SM00482">
    <property type="entry name" value="POLAc"/>
    <property type="match status" value="1"/>
</dbReference>
<evidence type="ECO:0000256" key="9">
    <source>
        <dbReference type="ARBA" id="ARBA00022801"/>
    </source>
</evidence>
<evidence type="ECO:0000256" key="15">
    <source>
        <dbReference type="NCBIfam" id="TIGR00593"/>
    </source>
</evidence>
<dbReference type="InterPro" id="IPR043502">
    <property type="entry name" value="DNA/RNA_pol_sf"/>
</dbReference>
<dbReference type="EC" id="2.7.7.7" evidence="2 15"/>
<keyword evidence="6 16" id="KW-0235">DNA replication</keyword>
<dbReference type="InterPro" id="IPR020046">
    <property type="entry name" value="5-3_exonucl_a-hlix_arch_N"/>
</dbReference>
<name>A0A832DEA0_9BACT</name>
<dbReference type="InterPro" id="IPR002421">
    <property type="entry name" value="5-3_exonuclease"/>
</dbReference>
<sequence length="923" mass="105937">MKKKLFVIIDAMALAYKAYFAFISRPLSTKKGEPTSAVYGFLTQLLKVLEEHKPDYIAVAFDSKEKTFRHEKYEAYKSSREEMPEDMIPQIERIKQIIEALKMPVYILPGYEADDIIGTALKKAEKLGFESLAITPDKDYFQLITDNVKIVRPGKSSDEVVIYDKQKVIDELGFDPKFMVDYLALVGDSSDDIPGVAGIGPKTAVPLIQQFGTIENIYKNLDKIEKESIRKKLETNRENAFLSKELATIHTEVPLEFNFEEAKFEKPDFEKLREIFLELEFKSLYSKLLNIYGNSDVINSKIEDEEIKETKSFRKDDVEYKLISNSKELDDFIKELKKSKLFVFDTETDGLKPYEIRVAGISFCTEPKKAFFISTVPDSDNVGLFAKSNREGIPISEVSKKLKPILEDKTIKKICQNGKYDIAVLRHQNILVKNFYFDTMLASYVLDPDQKHNLDDLSQKYLNYKPIPLSDLIGDKKDPSKIFDVDIHTLSNYSAEDADITFRLYERLDKELKKEKLDKVAYDIEFPLVPVLEEMEYEGIRIDPEALQQQSKELELLMDNYAQRIFQLAGTNFNINSTKQLQEILFDKLKLSTGRKTKTGFSTDARSLENLKGEHEIIDLILNYRQVAKLKSTYTDSLPNLINPKTGRVHTSFNQTGASTGRLSSNDPNLQNIPIRTDLGKEIRKAFVPRDKDYLILSADYSQIELRIMASICEDETLMKAFQKGEDIHRSTAALVFNVSPEDVTPDMRRKAKEVNFGILYGIGPFGLKTRLGISQTHAKEVIDTYFRTFRKVKDFMDNSILQAKEKGYAETLYGRRRYLKNINSNNRVVRQFEERVAINMPIQGTAADMIKLAMIKIHKELEKRKAKTKMVLQVHDELVFDAHKSEIDELKPVIKKLMEDAFPLKVPVVADIGIGENWLDAH</sequence>
<evidence type="ECO:0000256" key="2">
    <source>
        <dbReference type="ARBA" id="ARBA00012417"/>
    </source>
</evidence>
<dbReference type="InterPro" id="IPR036279">
    <property type="entry name" value="5-3_exonuclease_C_sf"/>
</dbReference>
<dbReference type="CDD" id="cd06139">
    <property type="entry name" value="DNA_polA_I_Ecoli_like_exo"/>
    <property type="match status" value="1"/>
</dbReference>
<comment type="function">
    <text evidence="16">In addition to polymerase activity, this DNA polymerase exhibits 3'-5' and 5'-3' exonuclease activity.</text>
</comment>
<evidence type="ECO:0000256" key="5">
    <source>
        <dbReference type="ARBA" id="ARBA00022695"/>
    </source>
</evidence>
<dbReference type="SMART" id="SM00475">
    <property type="entry name" value="53EXOc"/>
    <property type="match status" value="1"/>
</dbReference>
<feature type="domain" description="DNA-directed DNA polymerase family A palm" evidence="19">
    <location>
        <begin position="680"/>
        <end position="887"/>
    </location>
</feature>
<dbReference type="Gene3D" id="1.20.1060.10">
    <property type="entry name" value="Taq DNA Polymerase, Chain T, domain 4"/>
    <property type="match status" value="1"/>
</dbReference>
<dbReference type="SUPFAM" id="SSF53098">
    <property type="entry name" value="Ribonuclease H-like"/>
    <property type="match status" value="1"/>
</dbReference>
<dbReference type="PRINTS" id="PR00868">
    <property type="entry name" value="DNAPOLI"/>
</dbReference>
<dbReference type="FunFam" id="1.10.150.20:FF:000003">
    <property type="entry name" value="DNA polymerase I"/>
    <property type="match status" value="1"/>
</dbReference>
<proteinExistence type="inferred from homology"/>
<dbReference type="Gene3D" id="1.10.150.20">
    <property type="entry name" value="5' to 3' exonuclease, C-terminal subdomain"/>
    <property type="match status" value="2"/>
</dbReference>
<feature type="domain" description="3'-5' exonuclease" evidence="17">
    <location>
        <begin position="320"/>
        <end position="513"/>
    </location>
</feature>
<dbReference type="Gene3D" id="3.30.420.10">
    <property type="entry name" value="Ribonuclease H-like superfamily/Ribonuclease H"/>
    <property type="match status" value="1"/>
</dbReference>
<dbReference type="PANTHER" id="PTHR10133:SF27">
    <property type="entry name" value="DNA POLYMERASE NU"/>
    <property type="match status" value="1"/>
</dbReference>
<dbReference type="Pfam" id="PF00476">
    <property type="entry name" value="DNA_pol_A"/>
    <property type="match status" value="1"/>
</dbReference>
<keyword evidence="12 16" id="KW-0238">DNA-binding</keyword>
<dbReference type="CDD" id="cd08637">
    <property type="entry name" value="DNA_pol_A_pol_I_C"/>
    <property type="match status" value="1"/>
</dbReference>
<dbReference type="Gene3D" id="3.40.50.1010">
    <property type="entry name" value="5'-nuclease"/>
    <property type="match status" value="1"/>
</dbReference>
<dbReference type="GO" id="GO:0008409">
    <property type="term" value="F:5'-3' exonuclease activity"/>
    <property type="evidence" value="ECO:0007669"/>
    <property type="project" value="UniProtKB-UniRule"/>
</dbReference>
<dbReference type="CDD" id="cd09898">
    <property type="entry name" value="H3TH_53EXO"/>
    <property type="match status" value="1"/>
</dbReference>
<dbReference type="PROSITE" id="PS00447">
    <property type="entry name" value="DNA_POLYMERASE_A"/>
    <property type="match status" value="1"/>
</dbReference>
<dbReference type="Gene3D" id="3.30.70.370">
    <property type="match status" value="1"/>
</dbReference>
<dbReference type="Pfam" id="PF01367">
    <property type="entry name" value="5_3_exonuc"/>
    <property type="match status" value="1"/>
</dbReference>
<dbReference type="GO" id="GO:0006302">
    <property type="term" value="P:double-strand break repair"/>
    <property type="evidence" value="ECO:0007669"/>
    <property type="project" value="TreeGrafter"/>
</dbReference>
<dbReference type="GO" id="GO:0008408">
    <property type="term" value="F:3'-5' exonuclease activity"/>
    <property type="evidence" value="ECO:0007669"/>
    <property type="project" value="UniProtKB-UniRule"/>
</dbReference>
<evidence type="ECO:0000256" key="1">
    <source>
        <dbReference type="ARBA" id="ARBA00007705"/>
    </source>
</evidence>
<dbReference type="InterPro" id="IPR018320">
    <property type="entry name" value="DNA_polymerase_1"/>
</dbReference>
<evidence type="ECO:0000259" key="17">
    <source>
        <dbReference type="SMART" id="SM00474"/>
    </source>
</evidence>
<dbReference type="Pfam" id="PF01612">
    <property type="entry name" value="DNA_pol_A_exo1"/>
    <property type="match status" value="1"/>
</dbReference>
<dbReference type="FunFam" id="3.40.50.1010:FF:000001">
    <property type="entry name" value="DNA polymerase I"/>
    <property type="match status" value="1"/>
</dbReference>
<dbReference type="InterPro" id="IPR036397">
    <property type="entry name" value="RNaseH_sf"/>
</dbReference>
<dbReference type="InterPro" id="IPR029060">
    <property type="entry name" value="PIN-like_dom_sf"/>
</dbReference>
<dbReference type="AlphaFoldDB" id="A0A832DEA0"/>
<dbReference type="SUPFAM" id="SSF88723">
    <property type="entry name" value="PIN domain-like"/>
    <property type="match status" value="1"/>
</dbReference>
<evidence type="ECO:0000256" key="14">
    <source>
        <dbReference type="ARBA" id="ARBA00049244"/>
    </source>
</evidence>